<sequence length="182" mass="19229">MLIQLVTQHPEALGTIVRNTPKWVWGLLAFLLALGISQLRDRTVGVARASIMPVAMTALSLWGMLAAFGSSPLLASALGVWIVCAGLVYAAVATLRTKASYDPASRTYALPGSVVPLALVLGIFLVKYFVGVELAMAPALTRDTQYALTVAAIYGALTGMFIGRASLLWRLSLRPQTAAVAA</sequence>
<proteinExistence type="predicted"/>
<feature type="transmembrane region" description="Helical" evidence="1">
    <location>
        <begin position="107"/>
        <end position="126"/>
    </location>
</feature>
<keyword evidence="1" id="KW-0472">Membrane</keyword>
<evidence type="ECO:0000313" key="2">
    <source>
        <dbReference type="EMBL" id="MBK6008159.1"/>
    </source>
</evidence>
<dbReference type="AlphaFoldDB" id="A0A934TV32"/>
<dbReference type="RefSeq" id="WP_201174956.1">
    <property type="nucleotide sequence ID" value="NZ_JAEPWM010000008.1"/>
</dbReference>
<feature type="transmembrane region" description="Helical" evidence="1">
    <location>
        <begin position="51"/>
        <end position="68"/>
    </location>
</feature>
<reference evidence="2" key="1">
    <citation type="journal article" date="2012" name="J. Microbiol. Biotechnol.">
        <title>Ramlibacter ginsenosidimutans sp. nov., with ginsenoside-converting activity.</title>
        <authorList>
            <person name="Wang L."/>
            <person name="An D.S."/>
            <person name="Kim S.G."/>
            <person name="Jin F.X."/>
            <person name="Kim S.C."/>
            <person name="Lee S.T."/>
            <person name="Im W.T."/>
        </authorList>
    </citation>
    <scope>NUCLEOTIDE SEQUENCE</scope>
    <source>
        <strain evidence="2">KACC 17527</strain>
    </source>
</reference>
<name>A0A934TV32_9BURK</name>
<protein>
    <recommendedName>
        <fullName evidence="4">DUF1453 domain-containing protein</fullName>
    </recommendedName>
</protein>
<keyword evidence="3" id="KW-1185">Reference proteome</keyword>
<evidence type="ECO:0000256" key="1">
    <source>
        <dbReference type="SAM" id="Phobius"/>
    </source>
</evidence>
<dbReference type="Proteomes" id="UP000630528">
    <property type="component" value="Unassembled WGS sequence"/>
</dbReference>
<accession>A0A934TV32</accession>
<comment type="caution">
    <text evidence="2">The sequence shown here is derived from an EMBL/GenBank/DDBJ whole genome shotgun (WGS) entry which is preliminary data.</text>
</comment>
<keyword evidence="1" id="KW-0812">Transmembrane</keyword>
<feature type="transmembrane region" description="Helical" evidence="1">
    <location>
        <begin position="146"/>
        <end position="167"/>
    </location>
</feature>
<gene>
    <name evidence="2" type="ORF">JJB11_18810</name>
</gene>
<organism evidence="2 3">
    <name type="scientific">Ramlibacter ginsenosidimutans</name>
    <dbReference type="NCBI Taxonomy" id="502333"/>
    <lineage>
        <taxon>Bacteria</taxon>
        <taxon>Pseudomonadati</taxon>
        <taxon>Pseudomonadota</taxon>
        <taxon>Betaproteobacteria</taxon>
        <taxon>Burkholderiales</taxon>
        <taxon>Comamonadaceae</taxon>
        <taxon>Ramlibacter</taxon>
    </lineage>
</organism>
<dbReference type="EMBL" id="JAEPWM010000008">
    <property type="protein sequence ID" value="MBK6008159.1"/>
    <property type="molecule type" value="Genomic_DNA"/>
</dbReference>
<dbReference type="InterPro" id="IPR046730">
    <property type="entry name" value="DUF6622"/>
</dbReference>
<keyword evidence="1" id="KW-1133">Transmembrane helix</keyword>
<dbReference type="Pfam" id="PF20327">
    <property type="entry name" value="DUF6622"/>
    <property type="match status" value="1"/>
</dbReference>
<reference evidence="2" key="2">
    <citation type="submission" date="2021-01" db="EMBL/GenBank/DDBJ databases">
        <authorList>
            <person name="Kang M."/>
        </authorList>
    </citation>
    <scope>NUCLEOTIDE SEQUENCE</scope>
    <source>
        <strain evidence="2">KACC 17527</strain>
    </source>
</reference>
<feature type="transmembrane region" description="Helical" evidence="1">
    <location>
        <begin position="74"/>
        <end position="95"/>
    </location>
</feature>
<evidence type="ECO:0008006" key="4">
    <source>
        <dbReference type="Google" id="ProtNLM"/>
    </source>
</evidence>
<evidence type="ECO:0000313" key="3">
    <source>
        <dbReference type="Proteomes" id="UP000630528"/>
    </source>
</evidence>
<feature type="transmembrane region" description="Helical" evidence="1">
    <location>
        <begin position="23"/>
        <end position="39"/>
    </location>
</feature>